<evidence type="ECO:0000259" key="10">
    <source>
        <dbReference type="Pfam" id="PF02355"/>
    </source>
</evidence>
<evidence type="ECO:0000256" key="7">
    <source>
        <dbReference type="ARBA" id="ARBA00023010"/>
    </source>
</evidence>
<feature type="domain" description="SecDF P1 head subdomain" evidence="12">
    <location>
        <begin position="245"/>
        <end position="350"/>
    </location>
</feature>
<evidence type="ECO:0000259" key="11">
    <source>
        <dbReference type="Pfam" id="PF21760"/>
    </source>
</evidence>
<dbReference type="RefSeq" id="WP_194211704.1">
    <property type="nucleotide sequence ID" value="NZ_CP061205.1"/>
</dbReference>
<dbReference type="EMBL" id="JBHRSL010000002">
    <property type="protein sequence ID" value="MFC3051297.1"/>
    <property type="molecule type" value="Genomic_DNA"/>
</dbReference>
<evidence type="ECO:0000256" key="8">
    <source>
        <dbReference type="ARBA" id="ARBA00023136"/>
    </source>
</evidence>
<feature type="transmembrane region" description="Helical" evidence="9">
    <location>
        <begin position="424"/>
        <end position="443"/>
    </location>
</feature>
<name>A0ABV7D3V1_9PROT</name>
<keyword evidence="6 9" id="KW-1133">Transmembrane helix</keyword>
<dbReference type="Proteomes" id="UP001595444">
    <property type="component" value="Unassembled WGS sequence"/>
</dbReference>
<gene>
    <name evidence="9 13" type="primary">secD</name>
    <name evidence="13" type="ORF">ACFOKA_05205</name>
</gene>
<evidence type="ECO:0000256" key="4">
    <source>
        <dbReference type="ARBA" id="ARBA00022692"/>
    </source>
</evidence>
<accession>A0ABV7D3V1</accession>
<evidence type="ECO:0000256" key="5">
    <source>
        <dbReference type="ARBA" id="ARBA00022927"/>
    </source>
</evidence>
<keyword evidence="4 9" id="KW-0812">Transmembrane</keyword>
<comment type="caution">
    <text evidence="13">The sequence shown here is derived from an EMBL/GenBank/DDBJ whole genome shotgun (WGS) entry which is preliminary data.</text>
</comment>
<keyword evidence="5 9" id="KW-0653">Protein transport</keyword>
<comment type="function">
    <text evidence="9">Part of the Sec protein translocase complex. Interacts with the SecYEG preprotein conducting channel. SecDF uses the proton motive force (PMF) to complete protein translocation after the ATP-dependent function of SecA.</text>
</comment>
<feature type="transmembrane region" description="Helical" evidence="9">
    <location>
        <begin position="400"/>
        <end position="418"/>
    </location>
</feature>
<dbReference type="Gene3D" id="3.30.70.3400">
    <property type="match status" value="1"/>
</dbReference>
<feature type="transmembrane region" description="Helical" evidence="9">
    <location>
        <begin position="374"/>
        <end position="393"/>
    </location>
</feature>
<dbReference type="InterPro" id="IPR022813">
    <property type="entry name" value="SecD/SecF_arch_bac"/>
</dbReference>
<dbReference type="InterPro" id="IPR048634">
    <property type="entry name" value="SecD_SecF_C"/>
</dbReference>
<evidence type="ECO:0000256" key="1">
    <source>
        <dbReference type="ARBA" id="ARBA00004651"/>
    </source>
</evidence>
<evidence type="ECO:0000313" key="13">
    <source>
        <dbReference type="EMBL" id="MFC3051297.1"/>
    </source>
</evidence>
<proteinExistence type="inferred from homology"/>
<keyword evidence="14" id="KW-1185">Reference proteome</keyword>
<dbReference type="Gene3D" id="1.20.1640.10">
    <property type="entry name" value="Multidrug efflux transporter AcrB transmembrane domain"/>
    <property type="match status" value="1"/>
</dbReference>
<keyword evidence="7 9" id="KW-0811">Translocation</keyword>
<dbReference type="HAMAP" id="MF_01463_B">
    <property type="entry name" value="SecD_B"/>
    <property type="match status" value="1"/>
</dbReference>
<dbReference type="Pfam" id="PF21760">
    <property type="entry name" value="SecD_1st"/>
    <property type="match status" value="1"/>
</dbReference>
<dbReference type="Gene3D" id="3.30.1360.200">
    <property type="match status" value="1"/>
</dbReference>
<evidence type="ECO:0000256" key="9">
    <source>
        <dbReference type="HAMAP-Rule" id="MF_01463"/>
    </source>
</evidence>
<dbReference type="Pfam" id="PF02355">
    <property type="entry name" value="SecD_SecF_C"/>
    <property type="match status" value="1"/>
</dbReference>
<organism evidence="13 14">
    <name type="scientific">Kordiimonas pumila</name>
    <dbReference type="NCBI Taxonomy" id="2161677"/>
    <lineage>
        <taxon>Bacteria</taxon>
        <taxon>Pseudomonadati</taxon>
        <taxon>Pseudomonadota</taxon>
        <taxon>Alphaproteobacteria</taxon>
        <taxon>Kordiimonadales</taxon>
        <taxon>Kordiimonadaceae</taxon>
        <taxon>Kordiimonas</taxon>
    </lineage>
</organism>
<keyword evidence="8 9" id="KW-0472">Membrane</keyword>
<comment type="subunit">
    <text evidence="9">Forms a complex with SecF. Part of the essential Sec protein translocation apparatus which comprises SecA, SecYEG and auxiliary proteins SecDF-YajC and YidC.</text>
</comment>
<feature type="domain" description="Protein export membrane protein SecD/SecF C-terminal" evidence="10">
    <location>
        <begin position="351"/>
        <end position="523"/>
    </location>
</feature>
<dbReference type="InterPro" id="IPR055344">
    <property type="entry name" value="SecD_SecF_C_bact"/>
</dbReference>
<comment type="subcellular location">
    <subcellularLocation>
        <location evidence="1 9">Cell membrane</location>
        <topology evidence="1 9">Multi-pass membrane protein</topology>
    </subcellularLocation>
</comment>
<feature type="transmembrane region" description="Helical" evidence="9">
    <location>
        <begin position="464"/>
        <end position="489"/>
    </location>
</feature>
<evidence type="ECO:0000256" key="3">
    <source>
        <dbReference type="ARBA" id="ARBA00022475"/>
    </source>
</evidence>
<dbReference type="SUPFAM" id="SSF82866">
    <property type="entry name" value="Multidrug efflux transporter AcrB transmembrane domain"/>
    <property type="match status" value="1"/>
</dbReference>
<keyword evidence="2 9" id="KW-0813">Transport</keyword>
<dbReference type="InterPro" id="IPR005791">
    <property type="entry name" value="SecD"/>
</dbReference>
<feature type="transmembrane region" description="Helical" evidence="9">
    <location>
        <begin position="495"/>
        <end position="519"/>
    </location>
</feature>
<protein>
    <recommendedName>
        <fullName evidence="9">Protein translocase subunit SecD</fullName>
    </recommendedName>
</protein>
<dbReference type="NCBIfam" id="TIGR01129">
    <property type="entry name" value="secD"/>
    <property type="match status" value="1"/>
</dbReference>
<keyword evidence="3 9" id="KW-1003">Cell membrane</keyword>
<evidence type="ECO:0000256" key="6">
    <source>
        <dbReference type="ARBA" id="ARBA00022989"/>
    </source>
</evidence>
<dbReference type="Pfam" id="PF22599">
    <property type="entry name" value="SecDF_P1_head"/>
    <property type="match status" value="1"/>
</dbReference>
<evidence type="ECO:0000313" key="14">
    <source>
        <dbReference type="Proteomes" id="UP001595444"/>
    </source>
</evidence>
<dbReference type="InterPro" id="IPR054384">
    <property type="entry name" value="SecDF_P1_head"/>
</dbReference>
<dbReference type="NCBIfam" id="TIGR00916">
    <property type="entry name" value="2A0604s01"/>
    <property type="match status" value="1"/>
</dbReference>
<feature type="transmembrane region" description="Helical" evidence="9">
    <location>
        <begin position="7"/>
        <end position="28"/>
    </location>
</feature>
<dbReference type="InterPro" id="IPR048631">
    <property type="entry name" value="SecD_1st"/>
</dbReference>
<feature type="domain" description="Protein translocase subunit SecDF P1" evidence="11">
    <location>
        <begin position="165"/>
        <end position="221"/>
    </location>
</feature>
<evidence type="ECO:0000259" key="12">
    <source>
        <dbReference type="Pfam" id="PF22599"/>
    </source>
</evidence>
<sequence length="533" mass="57596">MLTFPRWKVVMVLGVVIAGILMALPNFLSDEERMSLPGFLPKETLNLGLDLRGGVNLLWGAETDDVVESRLSNIADQIRDIRRSEDGLTFRNIQIQEHSVVFEVSEDSMIDLAREKLRPITTTQSFGVNPLMGGVEEMTLENEGKTFRLTLTDEGIALQKRDAISRAMEVIRKRVDPDGTKEITLQAQGGDRIILEVPGADDPEQIKVLIGKTAKLSFHDVVTGLSQEDIANGRLRSREKALPLKDGGMMVIKERVIVSGDDLTNAQATFDQFGKPAVSFEFNTAGARRFATHTRNNLKRPFAIVLDNQIISAPTIQSPILNGSGQITNMGTAHDAQELATLLKAGALPVKLTVLSEKTVGPDLGADSIEAGELAAVVGFLGVVVFMVLCYGLFGIAANIALVTNLILIMGLLSLLQATLTLPGIAGIVLTIGMAVDANVLIFERIREEQQAGKKPFQAMEQGYGQAFSTIIDANITTFIAAAVLYLLGSGPVQGFAVTLAIGILTSMFTAILLTRLILSIWLKRARPASLPI</sequence>
<dbReference type="PANTHER" id="PTHR30081">
    <property type="entry name" value="PROTEIN-EXPORT MEMBRANE PROTEIN SEC"/>
    <property type="match status" value="1"/>
</dbReference>
<comment type="similarity">
    <text evidence="9">Belongs to the SecD/SecF family. SecD subfamily.</text>
</comment>
<dbReference type="PANTHER" id="PTHR30081:SF1">
    <property type="entry name" value="PROTEIN TRANSLOCASE SUBUNIT SECD"/>
    <property type="match status" value="1"/>
</dbReference>
<reference evidence="14" key="1">
    <citation type="journal article" date="2019" name="Int. J. Syst. Evol. Microbiol.">
        <title>The Global Catalogue of Microorganisms (GCM) 10K type strain sequencing project: providing services to taxonomists for standard genome sequencing and annotation.</title>
        <authorList>
            <consortium name="The Broad Institute Genomics Platform"/>
            <consortium name="The Broad Institute Genome Sequencing Center for Infectious Disease"/>
            <person name="Wu L."/>
            <person name="Ma J."/>
        </authorList>
    </citation>
    <scope>NUCLEOTIDE SEQUENCE [LARGE SCALE GENOMIC DNA]</scope>
    <source>
        <strain evidence="14">KCTC 62164</strain>
    </source>
</reference>
<evidence type="ECO:0000256" key="2">
    <source>
        <dbReference type="ARBA" id="ARBA00022448"/>
    </source>
</evidence>